<comment type="caution">
    <text evidence="1">The sequence shown here is derived from an EMBL/GenBank/DDBJ whole genome shotgun (WGS) entry which is preliminary data.</text>
</comment>
<protein>
    <recommendedName>
        <fullName evidence="3">DUF4283 domain-containing protein</fullName>
    </recommendedName>
</protein>
<proteinExistence type="predicted"/>
<keyword evidence="2" id="KW-1185">Reference proteome</keyword>
<evidence type="ECO:0000313" key="1">
    <source>
        <dbReference type="EMBL" id="KAF6165033.1"/>
    </source>
</evidence>
<evidence type="ECO:0000313" key="2">
    <source>
        <dbReference type="Proteomes" id="UP000541444"/>
    </source>
</evidence>
<dbReference type="InterPro" id="IPR040256">
    <property type="entry name" value="At4g02000-like"/>
</dbReference>
<accession>A0A7J7ND79</accession>
<dbReference type="OrthoDB" id="1738329at2759"/>
<sequence>MVPLNLRAGSVRDIPKEFWTPESLSVIASTVGHPIKLDKLTETKKQREFRRACVEEDAKSELPDKVSVLIDEDYTIQVKFEYNWVPVKCKNCLVFGHIINTCSMVDLSITHKDIKHQE</sequence>
<dbReference type="PANTHER" id="PTHR31286">
    <property type="entry name" value="GLYCINE-RICH CELL WALL STRUCTURAL PROTEIN 1.8-LIKE"/>
    <property type="match status" value="1"/>
</dbReference>
<dbReference type="EMBL" id="JACGCM010000860">
    <property type="protein sequence ID" value="KAF6165033.1"/>
    <property type="molecule type" value="Genomic_DNA"/>
</dbReference>
<reference evidence="1 2" key="1">
    <citation type="journal article" date="2020" name="IScience">
        <title>Genome Sequencing of the Endangered Kingdonia uniflora (Circaeasteraceae, Ranunculales) Reveals Potential Mechanisms of Evolutionary Specialization.</title>
        <authorList>
            <person name="Sun Y."/>
            <person name="Deng T."/>
            <person name="Zhang A."/>
            <person name="Moore M.J."/>
            <person name="Landis J.B."/>
            <person name="Lin N."/>
            <person name="Zhang H."/>
            <person name="Zhang X."/>
            <person name="Huang J."/>
            <person name="Zhang X."/>
            <person name="Sun H."/>
            <person name="Wang H."/>
        </authorList>
    </citation>
    <scope>NUCLEOTIDE SEQUENCE [LARGE SCALE GENOMIC DNA]</scope>
    <source>
        <strain evidence="1">TB1705</strain>
        <tissue evidence="1">Leaf</tissue>
    </source>
</reference>
<evidence type="ECO:0008006" key="3">
    <source>
        <dbReference type="Google" id="ProtNLM"/>
    </source>
</evidence>
<dbReference type="AlphaFoldDB" id="A0A7J7ND79"/>
<name>A0A7J7ND79_9MAGN</name>
<organism evidence="1 2">
    <name type="scientific">Kingdonia uniflora</name>
    <dbReference type="NCBI Taxonomy" id="39325"/>
    <lineage>
        <taxon>Eukaryota</taxon>
        <taxon>Viridiplantae</taxon>
        <taxon>Streptophyta</taxon>
        <taxon>Embryophyta</taxon>
        <taxon>Tracheophyta</taxon>
        <taxon>Spermatophyta</taxon>
        <taxon>Magnoliopsida</taxon>
        <taxon>Ranunculales</taxon>
        <taxon>Circaeasteraceae</taxon>
        <taxon>Kingdonia</taxon>
    </lineage>
</organism>
<gene>
    <name evidence="1" type="ORF">GIB67_005122</name>
</gene>
<dbReference type="Proteomes" id="UP000541444">
    <property type="component" value="Unassembled WGS sequence"/>
</dbReference>
<dbReference type="PANTHER" id="PTHR31286:SF165">
    <property type="entry name" value="DUF4283 DOMAIN-CONTAINING PROTEIN"/>
    <property type="match status" value="1"/>
</dbReference>